<dbReference type="Proteomes" id="UP001500968">
    <property type="component" value="Unassembled WGS sequence"/>
</dbReference>
<gene>
    <name evidence="1" type="ORF">GCM10022386_10540</name>
</gene>
<name>A0ABP7TNX3_9FLAO</name>
<evidence type="ECO:0000313" key="1">
    <source>
        <dbReference type="EMBL" id="GAA4028759.1"/>
    </source>
</evidence>
<dbReference type="RefSeq" id="WP_290871903.1">
    <property type="nucleotide sequence ID" value="NZ_BAABCR010000013.1"/>
</dbReference>
<evidence type="ECO:0000313" key="2">
    <source>
        <dbReference type="Proteomes" id="UP001500968"/>
    </source>
</evidence>
<keyword evidence="2" id="KW-1185">Reference proteome</keyword>
<proteinExistence type="predicted"/>
<reference evidence="2" key="1">
    <citation type="journal article" date="2019" name="Int. J. Syst. Evol. Microbiol.">
        <title>The Global Catalogue of Microorganisms (GCM) 10K type strain sequencing project: providing services to taxonomists for standard genome sequencing and annotation.</title>
        <authorList>
            <consortium name="The Broad Institute Genomics Platform"/>
            <consortium name="The Broad Institute Genome Sequencing Center for Infectious Disease"/>
            <person name="Wu L."/>
            <person name="Ma J."/>
        </authorList>
    </citation>
    <scope>NUCLEOTIDE SEQUENCE [LARGE SCALE GENOMIC DNA]</scope>
    <source>
        <strain evidence="2">JCM 17064</strain>
    </source>
</reference>
<comment type="caution">
    <text evidence="1">The sequence shown here is derived from an EMBL/GenBank/DDBJ whole genome shotgun (WGS) entry which is preliminary data.</text>
</comment>
<organism evidence="1 2">
    <name type="scientific">Flavobacterium cheonhonense</name>
    <dbReference type="NCBI Taxonomy" id="706185"/>
    <lineage>
        <taxon>Bacteria</taxon>
        <taxon>Pseudomonadati</taxon>
        <taxon>Bacteroidota</taxon>
        <taxon>Flavobacteriia</taxon>
        <taxon>Flavobacteriales</taxon>
        <taxon>Flavobacteriaceae</taxon>
        <taxon>Flavobacterium</taxon>
    </lineage>
</organism>
<accession>A0ABP7TNX3</accession>
<sequence>MKNNIFNPLYREDYIEGYSNGSNPHLKLVEEKSEAYNFGFEQGRADYERMNGKIAYGIPQLIVTNKVLEDFLLAGMLGMDIDSDGYNSFQIDVIQKWYQSGVEKYDPSQSSYLHSILEENGIELA</sequence>
<protein>
    <submittedName>
        <fullName evidence="1">Uncharacterized protein</fullName>
    </submittedName>
</protein>
<dbReference type="EMBL" id="BAABCR010000013">
    <property type="protein sequence ID" value="GAA4028759.1"/>
    <property type="molecule type" value="Genomic_DNA"/>
</dbReference>